<dbReference type="Gene3D" id="3.50.50.60">
    <property type="entry name" value="FAD/NAD(P)-binding domain"/>
    <property type="match status" value="1"/>
</dbReference>
<dbReference type="InterPro" id="IPR050464">
    <property type="entry name" value="Zeta_carotene_desat/Oxidored"/>
</dbReference>
<dbReference type="InterPro" id="IPR002937">
    <property type="entry name" value="Amino_oxidase"/>
</dbReference>
<comment type="subcellular location">
    <subcellularLocation>
        <location evidence="11">Cytoplasm</location>
    </subcellularLocation>
</comment>
<evidence type="ECO:0000256" key="2">
    <source>
        <dbReference type="ARBA" id="ARBA00001974"/>
    </source>
</evidence>
<dbReference type="SUPFAM" id="SSF54373">
    <property type="entry name" value="FAD-linked reductases, C-terminal domain"/>
    <property type="match status" value="1"/>
</dbReference>
<dbReference type="NCBIfam" id="TIGR00562">
    <property type="entry name" value="proto_IX_ox"/>
    <property type="match status" value="1"/>
</dbReference>
<keyword evidence="11" id="KW-0963">Cytoplasm</keyword>
<keyword evidence="14" id="KW-1185">Reference proteome</keyword>
<dbReference type="Gene3D" id="1.10.3110.10">
    <property type="entry name" value="protoporphyrinogen ix oxidase, domain 3"/>
    <property type="match status" value="1"/>
</dbReference>
<accession>A0ABS2Q9F6</accession>
<evidence type="ECO:0000256" key="8">
    <source>
        <dbReference type="ARBA" id="ARBA00022827"/>
    </source>
</evidence>
<comment type="similarity">
    <text evidence="4 11">Belongs to the protoporphyrinogen/coproporphyrinogen oxidase family. Coproporphyrinogen III oxidase subfamily.</text>
</comment>
<keyword evidence="7 11" id="KW-0285">Flavoprotein</keyword>
<dbReference type="RefSeq" id="WP_239530221.1">
    <property type="nucleotide sequence ID" value="NZ_CBCRXA010000008.1"/>
</dbReference>
<reference evidence="13 14" key="1">
    <citation type="submission" date="2021-01" db="EMBL/GenBank/DDBJ databases">
        <title>Genomic Encyclopedia of Type Strains, Phase IV (KMG-IV): sequencing the most valuable type-strain genomes for metagenomic binning, comparative biology and taxonomic classification.</title>
        <authorList>
            <person name="Goeker M."/>
        </authorList>
    </citation>
    <scope>NUCLEOTIDE SEQUENCE [LARGE SCALE GENOMIC DNA]</scope>
    <source>
        <strain evidence="13 14">DSM 100968</strain>
    </source>
</reference>
<keyword evidence="8 11" id="KW-0274">FAD</keyword>
<dbReference type="PANTHER" id="PTHR42923:SF3">
    <property type="entry name" value="PROTOPORPHYRINOGEN OXIDASE"/>
    <property type="match status" value="1"/>
</dbReference>
<evidence type="ECO:0000256" key="11">
    <source>
        <dbReference type="RuleBase" id="RU364052"/>
    </source>
</evidence>
<comment type="caution">
    <text evidence="13">The sequence shown here is derived from an EMBL/GenBank/DDBJ whole genome shotgun (WGS) entry which is preliminary data.</text>
</comment>
<evidence type="ECO:0000256" key="10">
    <source>
        <dbReference type="ARBA" id="ARBA00023133"/>
    </source>
</evidence>
<evidence type="ECO:0000256" key="7">
    <source>
        <dbReference type="ARBA" id="ARBA00022630"/>
    </source>
</evidence>
<comment type="catalytic activity">
    <reaction evidence="1">
        <text>coproporphyrinogen III + 3 O2 = coproporphyrin III + 3 H2O2</text>
        <dbReference type="Rhea" id="RHEA:43436"/>
        <dbReference type="ChEBI" id="CHEBI:15379"/>
        <dbReference type="ChEBI" id="CHEBI:16240"/>
        <dbReference type="ChEBI" id="CHEBI:57309"/>
        <dbReference type="ChEBI" id="CHEBI:131725"/>
        <dbReference type="EC" id="1.3.3.15"/>
    </reaction>
    <physiologicalReaction direction="left-to-right" evidence="1">
        <dbReference type="Rhea" id="RHEA:43437"/>
    </physiologicalReaction>
</comment>
<protein>
    <recommendedName>
        <fullName evidence="6 11">Coproporphyrinogen III oxidase</fullName>
        <ecNumber evidence="5 11">1.3.3.15</ecNumber>
    </recommendedName>
</protein>
<dbReference type="SUPFAM" id="SSF51905">
    <property type="entry name" value="FAD/NAD(P)-binding domain"/>
    <property type="match status" value="1"/>
</dbReference>
<evidence type="ECO:0000256" key="5">
    <source>
        <dbReference type="ARBA" id="ARBA00012402"/>
    </source>
</evidence>
<proteinExistence type="inferred from homology"/>
<dbReference type="InterPro" id="IPR004572">
    <property type="entry name" value="Protoporphyrinogen_oxidase"/>
</dbReference>
<evidence type="ECO:0000313" key="14">
    <source>
        <dbReference type="Proteomes" id="UP000823201"/>
    </source>
</evidence>
<name>A0ABS2Q9F6_9BACL</name>
<evidence type="ECO:0000256" key="4">
    <source>
        <dbReference type="ARBA" id="ARBA00008310"/>
    </source>
</evidence>
<dbReference type="EMBL" id="JAFBEV010000017">
    <property type="protein sequence ID" value="MBM7658433.1"/>
    <property type="molecule type" value="Genomic_DNA"/>
</dbReference>
<evidence type="ECO:0000256" key="6">
    <source>
        <dbReference type="ARBA" id="ARBA00019046"/>
    </source>
</evidence>
<feature type="domain" description="Amine oxidase" evidence="12">
    <location>
        <begin position="12"/>
        <end position="446"/>
    </location>
</feature>
<evidence type="ECO:0000313" key="13">
    <source>
        <dbReference type="EMBL" id="MBM7658433.1"/>
    </source>
</evidence>
<dbReference type="EC" id="1.3.3.15" evidence="5 11"/>
<dbReference type="InterPro" id="IPR036188">
    <property type="entry name" value="FAD/NAD-bd_sf"/>
</dbReference>
<comment type="pathway">
    <text evidence="3 11">Porphyrin-containing compound metabolism; protoheme biosynthesis.</text>
</comment>
<dbReference type="PANTHER" id="PTHR42923">
    <property type="entry name" value="PROTOPORPHYRINOGEN OXIDASE"/>
    <property type="match status" value="1"/>
</dbReference>
<evidence type="ECO:0000256" key="1">
    <source>
        <dbReference type="ARBA" id="ARBA00001755"/>
    </source>
</evidence>
<keyword evidence="9 11" id="KW-0560">Oxidoreductase</keyword>
<evidence type="ECO:0000259" key="12">
    <source>
        <dbReference type="Pfam" id="PF01593"/>
    </source>
</evidence>
<comment type="function">
    <text evidence="11">Involved in coproporphyrin-dependent heme b biosynthesis. Catalyzes the oxidation of coproporphyrinogen III to coproporphyrin III.</text>
</comment>
<organism evidence="13 14">
    <name type="scientific">Sporolactobacillus spathodeae</name>
    <dbReference type="NCBI Taxonomy" id="1465502"/>
    <lineage>
        <taxon>Bacteria</taxon>
        <taxon>Bacillati</taxon>
        <taxon>Bacillota</taxon>
        <taxon>Bacilli</taxon>
        <taxon>Bacillales</taxon>
        <taxon>Sporolactobacillaceae</taxon>
        <taxon>Sporolactobacillus</taxon>
    </lineage>
</organism>
<evidence type="ECO:0000256" key="9">
    <source>
        <dbReference type="ARBA" id="ARBA00023002"/>
    </source>
</evidence>
<dbReference type="Gene3D" id="3.90.660.20">
    <property type="entry name" value="Protoporphyrinogen oxidase, mitochondrial, domain 2"/>
    <property type="match status" value="1"/>
</dbReference>
<gene>
    <name evidence="13" type="ORF">JOC27_001886</name>
</gene>
<evidence type="ECO:0000256" key="3">
    <source>
        <dbReference type="ARBA" id="ARBA00004744"/>
    </source>
</evidence>
<dbReference type="GO" id="GO:0004729">
    <property type="term" value="F:oxygen-dependent protoporphyrinogen oxidase activity"/>
    <property type="evidence" value="ECO:0007669"/>
    <property type="project" value="UniProtKB-EC"/>
</dbReference>
<sequence>MQKKVIVIGAGISGLTAAFYIKKLAKDVSVTLLEASDRLGGKIKTVRKSGFTIECGPEGYMARKPALTELIREVGLGDQLVNSKSGSYSIYVNHRLRPMPKGSVMGIPTKLLPMVTTGLISPLGKIRAAMDLVLPRVYQNKDMSLAEFFGRRLGHEVITNMIAPLLSGIYNGDLADMSLEATLPQFAGIEKKHRSLILGMKHIQPPKQVGVSKKKAGQLLSLSCGMDVLVEKLADAIDDIRLNAPVRHVQTGRVEMEDGTVLKADAIIVAAAPKQLGPLLDFPEAWALSHDKRTSTATVALAFKKKDIAAVAGSTGFVVSKKEGLSITACSWMNHKWANAAPDDCTLVRSYIGTETDPKMAEETDEAIVNKVLFDLRKIIEVGTPLFSVVTRQMDNMPQYTVGHNQRVQEFEAALGKISGVYACGAILHGVGVPDCVDNAKRAAEQAVAALTE</sequence>
<dbReference type="Pfam" id="PF01593">
    <property type="entry name" value="Amino_oxidase"/>
    <property type="match status" value="1"/>
</dbReference>
<dbReference type="Proteomes" id="UP000823201">
    <property type="component" value="Unassembled WGS sequence"/>
</dbReference>
<keyword evidence="10 11" id="KW-0350">Heme biosynthesis</keyword>
<comment type="cofactor">
    <cofactor evidence="2 11">
        <name>FAD</name>
        <dbReference type="ChEBI" id="CHEBI:57692"/>
    </cofactor>
</comment>